<protein>
    <submittedName>
        <fullName evidence="1">Uncharacterized protein</fullName>
    </submittedName>
</protein>
<gene>
    <name evidence="1" type="primary">Necator_chrI.g3732</name>
    <name evidence="1" type="ORF">RB195_007603</name>
</gene>
<accession>A0ABR1BY15</accession>
<comment type="caution">
    <text evidence="1">The sequence shown here is derived from an EMBL/GenBank/DDBJ whole genome shotgun (WGS) entry which is preliminary data.</text>
</comment>
<sequence>MSGSPKIEGRFRLDVSTNGDDIGASFAVRNSSKSFPLNNVDDIVEADFIPYRYEIGSKLRLALYNLDRRERDEAEELKKKSKL</sequence>
<dbReference type="EMBL" id="JAVFWL010000001">
    <property type="protein sequence ID" value="KAK6731239.1"/>
    <property type="molecule type" value="Genomic_DNA"/>
</dbReference>
<keyword evidence="2" id="KW-1185">Reference proteome</keyword>
<evidence type="ECO:0000313" key="2">
    <source>
        <dbReference type="Proteomes" id="UP001303046"/>
    </source>
</evidence>
<name>A0ABR1BY15_NECAM</name>
<proteinExistence type="predicted"/>
<organism evidence="1 2">
    <name type="scientific">Necator americanus</name>
    <name type="common">Human hookworm</name>
    <dbReference type="NCBI Taxonomy" id="51031"/>
    <lineage>
        <taxon>Eukaryota</taxon>
        <taxon>Metazoa</taxon>
        <taxon>Ecdysozoa</taxon>
        <taxon>Nematoda</taxon>
        <taxon>Chromadorea</taxon>
        <taxon>Rhabditida</taxon>
        <taxon>Rhabditina</taxon>
        <taxon>Rhabditomorpha</taxon>
        <taxon>Strongyloidea</taxon>
        <taxon>Ancylostomatidae</taxon>
        <taxon>Bunostominae</taxon>
        <taxon>Necator</taxon>
    </lineage>
</organism>
<dbReference type="CTD" id="25341427"/>
<reference evidence="1 2" key="1">
    <citation type="submission" date="2023-08" db="EMBL/GenBank/DDBJ databases">
        <title>A Necator americanus chromosomal reference genome.</title>
        <authorList>
            <person name="Ilik V."/>
            <person name="Petrzelkova K.J."/>
            <person name="Pardy F."/>
            <person name="Fuh T."/>
            <person name="Niatou-Singa F.S."/>
            <person name="Gouil Q."/>
            <person name="Baker L."/>
            <person name="Ritchie M.E."/>
            <person name="Jex A.R."/>
            <person name="Gazzola D."/>
            <person name="Li H."/>
            <person name="Toshio Fujiwara R."/>
            <person name="Zhan B."/>
            <person name="Aroian R.V."/>
            <person name="Pafco B."/>
            <person name="Schwarz E.M."/>
        </authorList>
    </citation>
    <scope>NUCLEOTIDE SEQUENCE [LARGE SCALE GENOMIC DNA]</scope>
    <source>
        <strain evidence="1 2">Aroian</strain>
        <tissue evidence="1">Whole animal</tissue>
    </source>
</reference>
<dbReference type="KEGG" id="nai:NECAME_01385"/>
<evidence type="ECO:0000313" key="1">
    <source>
        <dbReference type="EMBL" id="KAK6731239.1"/>
    </source>
</evidence>
<dbReference type="Proteomes" id="UP001303046">
    <property type="component" value="Unassembled WGS sequence"/>
</dbReference>